<dbReference type="OrthoDB" id="3479602at2759"/>
<protein>
    <submittedName>
        <fullName evidence="2">Uncharacterized protein</fullName>
    </submittedName>
</protein>
<gene>
    <name evidence="2" type="ORF">SBOR_1751</name>
</gene>
<evidence type="ECO:0000313" key="3">
    <source>
        <dbReference type="Proteomes" id="UP000019487"/>
    </source>
</evidence>
<reference evidence="2 3" key="1">
    <citation type="journal article" date="2014" name="Genome Announc.">
        <title>Draft genome sequence of Sclerotinia borealis, a psychrophilic plant pathogenic fungus.</title>
        <authorList>
            <person name="Mardanov A.V."/>
            <person name="Beletsky A.V."/>
            <person name="Kadnikov V.V."/>
            <person name="Ignatov A.N."/>
            <person name="Ravin N.V."/>
        </authorList>
    </citation>
    <scope>NUCLEOTIDE SEQUENCE [LARGE SCALE GENOMIC DNA]</scope>
    <source>
        <strain evidence="3">F-4157</strain>
    </source>
</reference>
<accession>W9CTR6</accession>
<evidence type="ECO:0000313" key="2">
    <source>
        <dbReference type="EMBL" id="ESZ97875.1"/>
    </source>
</evidence>
<comment type="caution">
    <text evidence="2">The sequence shown here is derived from an EMBL/GenBank/DDBJ whole genome shotgun (WGS) entry which is preliminary data.</text>
</comment>
<proteinExistence type="predicted"/>
<keyword evidence="3" id="KW-1185">Reference proteome</keyword>
<dbReference type="AlphaFoldDB" id="W9CTR6"/>
<organism evidence="2 3">
    <name type="scientific">Sclerotinia borealis (strain F-4128)</name>
    <dbReference type="NCBI Taxonomy" id="1432307"/>
    <lineage>
        <taxon>Eukaryota</taxon>
        <taxon>Fungi</taxon>
        <taxon>Dikarya</taxon>
        <taxon>Ascomycota</taxon>
        <taxon>Pezizomycotina</taxon>
        <taxon>Leotiomycetes</taxon>
        <taxon>Helotiales</taxon>
        <taxon>Sclerotiniaceae</taxon>
        <taxon>Sclerotinia</taxon>
    </lineage>
</organism>
<feature type="signal peptide" evidence="1">
    <location>
        <begin position="1"/>
        <end position="20"/>
    </location>
</feature>
<feature type="chain" id="PRO_5004918815" evidence="1">
    <location>
        <begin position="21"/>
        <end position="174"/>
    </location>
</feature>
<evidence type="ECO:0000256" key="1">
    <source>
        <dbReference type="SAM" id="SignalP"/>
    </source>
</evidence>
<dbReference type="EMBL" id="AYSA01000065">
    <property type="protein sequence ID" value="ESZ97875.1"/>
    <property type="molecule type" value="Genomic_DNA"/>
</dbReference>
<keyword evidence="1" id="KW-0732">Signal</keyword>
<sequence length="174" mass="19586">MKSNFKNIILILGLASLTATIPRERHDKDADCFSFHHHDEGDMLKPHHFNLELDCNSSSVSIDVQPSQLSLSCALISTRRMPDGTHDPHEFPIELKSGASFFRGKKIKSTMLQPFIISRSQIPDGEDRVAMLVGCVKIHRGWSKGQTREDLEIWCEVLQVEAADRNDGGESKME</sequence>
<dbReference type="HOGENOM" id="CLU_1562655_0_0_1"/>
<name>W9CTR6_SCLBF</name>
<dbReference type="Proteomes" id="UP000019487">
    <property type="component" value="Unassembled WGS sequence"/>
</dbReference>